<keyword evidence="3" id="KW-1185">Reference proteome</keyword>
<protein>
    <submittedName>
        <fullName evidence="2">Uncharacterized protein</fullName>
    </submittedName>
</protein>
<evidence type="ECO:0000256" key="1">
    <source>
        <dbReference type="SAM" id="Phobius"/>
    </source>
</evidence>
<keyword evidence="1" id="KW-0472">Membrane</keyword>
<proteinExistence type="predicted"/>
<evidence type="ECO:0000313" key="3">
    <source>
        <dbReference type="Proteomes" id="UP000006867"/>
    </source>
</evidence>
<evidence type="ECO:0000313" key="2">
    <source>
        <dbReference type="EMBL" id="ADP32913.1"/>
    </source>
</evidence>
<accession>A0ABM5LYR5</accession>
<gene>
    <name evidence="2" type="ordered locus">BATR1942_09900</name>
</gene>
<keyword evidence="1" id="KW-0812">Transmembrane</keyword>
<reference evidence="2 3" key="1">
    <citation type="journal article" date="2011" name="Front. Microbiol.">
        <title>Genomic signatures of strain selection and enhancement in Bacillus atrophaeus var. globigii, a historical biowarfare simulant.</title>
        <authorList>
            <person name="Gibbons H.S."/>
            <person name="Broomall S.M."/>
            <person name="McNew L.A."/>
            <person name="Daligault H."/>
            <person name="Chapman C."/>
            <person name="Bruce D."/>
            <person name="Karavis M."/>
            <person name="Krepps M."/>
            <person name="McGregor P.A."/>
            <person name="Hong C."/>
            <person name="Park K.H."/>
            <person name="Akmal A."/>
            <person name="Feldman A."/>
            <person name="Lin J.S."/>
            <person name="Chang W.E."/>
            <person name="Higgs B.W."/>
            <person name="Demirev P."/>
            <person name="Lindquist J."/>
            <person name="Liem A."/>
            <person name="Fochler E."/>
            <person name="Read T.D."/>
            <person name="Tapia R."/>
            <person name="Johnson S."/>
            <person name="Bishop-Lilly K.A."/>
            <person name="Detter C."/>
            <person name="Han C."/>
            <person name="Sozhamannan S."/>
            <person name="Rosenzweig C.N."/>
            <person name="Skowronski E.W."/>
        </authorList>
    </citation>
    <scope>NUCLEOTIDE SEQUENCE [LARGE SCALE GENOMIC DNA]</scope>
    <source>
        <strain evidence="2 3">1942</strain>
    </source>
</reference>
<dbReference type="EMBL" id="CP002207">
    <property type="protein sequence ID" value="ADP32913.1"/>
    <property type="molecule type" value="Genomic_DNA"/>
</dbReference>
<dbReference type="Proteomes" id="UP000006867">
    <property type="component" value="Chromosome"/>
</dbReference>
<sequence>MYSLCYSAVKLYRKIIAQGFGGLQGGTGVGGARASASNIYTMENTFWVVIFCQSLYSHSNNNTLLILYWLYTVRAVLLKLPVIYLFIVKFFCYDIPIKTRTSVLIQEWSNDSGRGLDN</sequence>
<name>A0ABM5LYR5_BACA1</name>
<feature type="transmembrane region" description="Helical" evidence="1">
    <location>
        <begin position="66"/>
        <end position="92"/>
    </location>
</feature>
<organism evidence="2 3">
    <name type="scientific">Bacillus atrophaeus (strain 1942)</name>
    <dbReference type="NCBI Taxonomy" id="720555"/>
    <lineage>
        <taxon>Bacteria</taxon>
        <taxon>Bacillati</taxon>
        <taxon>Bacillota</taxon>
        <taxon>Bacilli</taxon>
        <taxon>Bacillales</taxon>
        <taxon>Bacillaceae</taxon>
        <taxon>Bacillus</taxon>
    </lineage>
</organism>
<keyword evidence="1" id="KW-1133">Transmembrane helix</keyword>